<dbReference type="AlphaFoldDB" id="L7SU38"/>
<proteinExistence type="predicted"/>
<gene>
    <name evidence="1" type="primary">prlS</name>
</gene>
<organism evidence="1">
    <name type="scientific">Nonomuraea spiralis</name>
    <dbReference type="NCBI Taxonomy" id="46182"/>
    <lineage>
        <taxon>Bacteria</taxon>
        <taxon>Bacillati</taxon>
        <taxon>Actinomycetota</taxon>
        <taxon>Actinomycetes</taxon>
        <taxon>Streptosporangiales</taxon>
        <taxon>Streptosporangiaceae</taxon>
        <taxon>Nonomuraea</taxon>
    </lineage>
</organism>
<dbReference type="InterPro" id="IPR036736">
    <property type="entry name" value="ACP-like_sf"/>
</dbReference>
<accession>L7SU38</accession>
<dbReference type="SUPFAM" id="SSF47336">
    <property type="entry name" value="ACP-like"/>
    <property type="match status" value="1"/>
</dbReference>
<evidence type="ECO:0000313" key="1">
    <source>
        <dbReference type="EMBL" id="AGC24273.1"/>
    </source>
</evidence>
<dbReference type="Gene3D" id="1.10.1200.10">
    <property type="entry name" value="ACP-like"/>
    <property type="match status" value="1"/>
</dbReference>
<sequence length="106" mass="11823">MAGMEQTHPDLQRAPAGAVDRSRINAAITDYVKVQFLDEAEPLSELDQETPLLEWGILTSLNTTMLLSFIRSELGVPVPLTHITWRNFQNVRAITDMVCELSAQNA</sequence>
<name>L7SU38_9ACTN</name>
<dbReference type="EMBL" id="JX424761">
    <property type="protein sequence ID" value="AGC24273.1"/>
    <property type="molecule type" value="Genomic_DNA"/>
</dbReference>
<reference evidence="1" key="1">
    <citation type="submission" date="2012-07" db="EMBL/GenBank/DDBJ databases">
        <title>Isolation and Characterization of the Pyralomicin Biosynthetic Gene Cluster from Nonomuraea spiralis IMC A-0156.</title>
        <authorList>
            <person name="Flatt P.M."/>
            <person name="Wu X."/>
            <person name="Walters M."/>
            <person name="Perry S."/>
            <person name="Mahmud T."/>
        </authorList>
    </citation>
    <scope>NUCLEOTIDE SEQUENCE</scope>
    <source>
        <strain evidence="1">IMC A-0156</strain>
    </source>
</reference>
<protein>
    <submittedName>
        <fullName evidence="1">PrlS</fullName>
    </submittedName>
</protein>